<evidence type="ECO:0000313" key="3">
    <source>
        <dbReference type="Proteomes" id="UP000794436"/>
    </source>
</evidence>
<feature type="region of interest" description="Disordered" evidence="1">
    <location>
        <begin position="247"/>
        <end position="267"/>
    </location>
</feature>
<keyword evidence="3" id="KW-1185">Reference proteome</keyword>
<feature type="compositionally biased region" description="Acidic residues" evidence="1">
    <location>
        <begin position="57"/>
        <end position="72"/>
    </location>
</feature>
<sequence length="318" mass="35292">MCVRVCARDIETSGQCAMRVFPADSEDEAQALAAVEPHRRRRRFRLVTDAQFVAAASDDDDAHDEEEDDDDTDHVTPDAIVPLALSYDTLCDVVDATFQELRAFRLSGRAVSSGARVMGWQDARRIDGTRVKFQLRKRFASSSVVDLTAKTWQWLSEPEPVLRLFNSRARVQTLQRVNDDLQIAVHDALSADGEHAVRYVYVLCRMRTPRGFIICLRSFNPTASASSDPNVLFESVLGWFRFDATHGSSEHYSSSSSSGSSSESDIERRRASGGVRVECAGSLDFGESDQASSLAMSSLWVALQWESLVVAPLFDLSI</sequence>
<comment type="caution">
    <text evidence="2">The sequence shown here is derived from an EMBL/GenBank/DDBJ whole genome shotgun (WGS) entry which is preliminary data.</text>
</comment>
<evidence type="ECO:0000256" key="1">
    <source>
        <dbReference type="SAM" id="MobiDB-lite"/>
    </source>
</evidence>
<dbReference type="AlphaFoldDB" id="A0A8K1FMX6"/>
<dbReference type="OrthoDB" id="164633at2759"/>
<proteinExistence type="predicted"/>
<feature type="region of interest" description="Disordered" evidence="1">
    <location>
        <begin position="56"/>
        <end position="75"/>
    </location>
</feature>
<evidence type="ECO:0000313" key="2">
    <source>
        <dbReference type="EMBL" id="TMW64078.1"/>
    </source>
</evidence>
<organism evidence="2 3">
    <name type="scientific">Pythium oligandrum</name>
    <name type="common">Mycoparasitic fungus</name>
    <dbReference type="NCBI Taxonomy" id="41045"/>
    <lineage>
        <taxon>Eukaryota</taxon>
        <taxon>Sar</taxon>
        <taxon>Stramenopiles</taxon>
        <taxon>Oomycota</taxon>
        <taxon>Peronosporomycetes</taxon>
        <taxon>Pythiales</taxon>
        <taxon>Pythiaceae</taxon>
        <taxon>Pythium</taxon>
    </lineage>
</organism>
<accession>A0A8K1FMX6</accession>
<gene>
    <name evidence="2" type="ORF">Poli38472_014195</name>
</gene>
<protein>
    <submittedName>
        <fullName evidence="2">Uncharacterized protein</fullName>
    </submittedName>
</protein>
<feature type="compositionally biased region" description="Low complexity" evidence="1">
    <location>
        <begin position="247"/>
        <end position="263"/>
    </location>
</feature>
<name>A0A8K1FMX6_PYTOL</name>
<reference evidence="2" key="1">
    <citation type="submission" date="2019-03" db="EMBL/GenBank/DDBJ databases">
        <title>Long read genome sequence of the mycoparasitic Pythium oligandrum ATCC 38472 isolated from sugarbeet rhizosphere.</title>
        <authorList>
            <person name="Gaulin E."/>
        </authorList>
    </citation>
    <scope>NUCLEOTIDE SEQUENCE</scope>
    <source>
        <strain evidence="2">ATCC 38472_TT</strain>
    </source>
</reference>
<dbReference type="Proteomes" id="UP000794436">
    <property type="component" value="Unassembled WGS sequence"/>
</dbReference>
<dbReference type="EMBL" id="SPLM01000041">
    <property type="protein sequence ID" value="TMW64078.1"/>
    <property type="molecule type" value="Genomic_DNA"/>
</dbReference>